<evidence type="ECO:0000313" key="7">
    <source>
        <dbReference type="Proteomes" id="UP001233836"/>
    </source>
</evidence>
<sequence>MNLQQLKVFVHVVNLQKLYLVAEKLNITQPTVTFHLNKLQEDAGMALFHTKTYHVIKLTEAGRSLYHYAKQIVALDDEMRRTLENYKETATECLRIGSTHTPATYILPDLLFEFRQAHHIYLSLDVKPATQVIEKIKLYDLDLGVISHTGPDDPDLIYEPLMKDDLVIIFHPEHILATKPTIEPHDLQSLPLIAHEEGSSSRAIINQWALEHDVQFTEIMQVSGSEALKSMVRQNMGIAMLSQASIIQDLIKGEIMACPIPNWSPIRTIYAVRHRNKLLTPWLQLFWNLLVDRFSSQINQ</sequence>
<dbReference type="EMBL" id="JAUSTI010000002">
    <property type="protein sequence ID" value="MDQ0169358.1"/>
    <property type="molecule type" value="Genomic_DNA"/>
</dbReference>
<dbReference type="PANTHER" id="PTHR30126">
    <property type="entry name" value="HTH-TYPE TRANSCRIPTIONAL REGULATOR"/>
    <property type="match status" value="1"/>
</dbReference>
<dbReference type="Gene3D" id="1.10.10.10">
    <property type="entry name" value="Winged helix-like DNA-binding domain superfamily/Winged helix DNA-binding domain"/>
    <property type="match status" value="1"/>
</dbReference>
<dbReference type="PANTHER" id="PTHR30126:SF39">
    <property type="entry name" value="HTH-TYPE TRANSCRIPTIONAL REGULATOR CYSL"/>
    <property type="match status" value="1"/>
</dbReference>
<keyword evidence="4" id="KW-0804">Transcription</keyword>
<reference evidence="6 7" key="1">
    <citation type="submission" date="2023-07" db="EMBL/GenBank/DDBJ databases">
        <title>Sorghum-associated microbial communities from plants grown in Nebraska, USA.</title>
        <authorList>
            <person name="Schachtman D."/>
        </authorList>
    </citation>
    <scope>NUCLEOTIDE SEQUENCE [LARGE SCALE GENOMIC DNA]</scope>
    <source>
        <strain evidence="6 7">DS1314</strain>
    </source>
</reference>
<gene>
    <name evidence="6" type="ORF">J2T19_000798</name>
</gene>
<keyword evidence="2" id="KW-0805">Transcription regulation</keyword>
<dbReference type="Proteomes" id="UP001233836">
    <property type="component" value="Unassembled WGS sequence"/>
</dbReference>
<dbReference type="GO" id="GO:0003677">
    <property type="term" value="F:DNA binding"/>
    <property type="evidence" value="ECO:0007669"/>
    <property type="project" value="UniProtKB-KW"/>
</dbReference>
<name>A0ABT9W7Y1_9BACL</name>
<comment type="caution">
    <text evidence="6">The sequence shown here is derived from an EMBL/GenBank/DDBJ whole genome shotgun (WGS) entry which is preliminary data.</text>
</comment>
<keyword evidence="3 6" id="KW-0238">DNA-binding</keyword>
<comment type="similarity">
    <text evidence="1">Belongs to the LysR transcriptional regulatory family.</text>
</comment>
<evidence type="ECO:0000256" key="1">
    <source>
        <dbReference type="ARBA" id="ARBA00009437"/>
    </source>
</evidence>
<dbReference type="SUPFAM" id="SSF46785">
    <property type="entry name" value="Winged helix' DNA-binding domain"/>
    <property type="match status" value="1"/>
</dbReference>
<dbReference type="InterPro" id="IPR005119">
    <property type="entry name" value="LysR_subst-bd"/>
</dbReference>
<proteinExistence type="inferred from homology"/>
<organism evidence="6 7">
    <name type="scientific">Paenibacillus tundrae</name>
    <dbReference type="NCBI Taxonomy" id="528187"/>
    <lineage>
        <taxon>Bacteria</taxon>
        <taxon>Bacillati</taxon>
        <taxon>Bacillota</taxon>
        <taxon>Bacilli</taxon>
        <taxon>Bacillales</taxon>
        <taxon>Paenibacillaceae</taxon>
        <taxon>Paenibacillus</taxon>
    </lineage>
</organism>
<dbReference type="SUPFAM" id="SSF53850">
    <property type="entry name" value="Periplasmic binding protein-like II"/>
    <property type="match status" value="1"/>
</dbReference>
<feature type="domain" description="HTH lysR-type" evidence="5">
    <location>
        <begin position="1"/>
        <end position="59"/>
    </location>
</feature>
<dbReference type="Pfam" id="PF00126">
    <property type="entry name" value="HTH_1"/>
    <property type="match status" value="1"/>
</dbReference>
<evidence type="ECO:0000256" key="4">
    <source>
        <dbReference type="ARBA" id="ARBA00023163"/>
    </source>
</evidence>
<evidence type="ECO:0000256" key="3">
    <source>
        <dbReference type="ARBA" id="ARBA00023125"/>
    </source>
</evidence>
<evidence type="ECO:0000256" key="2">
    <source>
        <dbReference type="ARBA" id="ARBA00023015"/>
    </source>
</evidence>
<dbReference type="Pfam" id="PF03466">
    <property type="entry name" value="LysR_substrate"/>
    <property type="match status" value="1"/>
</dbReference>
<accession>A0ABT9W7Y1</accession>
<dbReference type="RefSeq" id="WP_307213374.1">
    <property type="nucleotide sequence ID" value="NZ_JAUSTI010000002.1"/>
</dbReference>
<dbReference type="PROSITE" id="PS50931">
    <property type="entry name" value="HTH_LYSR"/>
    <property type="match status" value="1"/>
</dbReference>
<dbReference type="InterPro" id="IPR000847">
    <property type="entry name" value="LysR_HTH_N"/>
</dbReference>
<dbReference type="InterPro" id="IPR036388">
    <property type="entry name" value="WH-like_DNA-bd_sf"/>
</dbReference>
<dbReference type="Gene3D" id="3.40.190.290">
    <property type="match status" value="1"/>
</dbReference>
<keyword evidence="7" id="KW-1185">Reference proteome</keyword>
<protein>
    <submittedName>
        <fullName evidence="6">DNA-binding transcriptional LysR family regulator</fullName>
    </submittedName>
</protein>
<evidence type="ECO:0000313" key="6">
    <source>
        <dbReference type="EMBL" id="MDQ0169358.1"/>
    </source>
</evidence>
<evidence type="ECO:0000259" key="5">
    <source>
        <dbReference type="PROSITE" id="PS50931"/>
    </source>
</evidence>
<dbReference type="InterPro" id="IPR036390">
    <property type="entry name" value="WH_DNA-bd_sf"/>
</dbReference>